<dbReference type="AlphaFoldDB" id="A0A8C4QWH2"/>
<sequence>MVPPSNPQQCRLHTCFDYSRCPLTSGFPVYLYPRGFVSETLDVEAWHKAEAIFQSSQHTTDDPKVACLYVVIIGMGMSANDLQKRLETLPYWQADGRNHLLMVLSHGAENNNPLLNISTGRAILAQSSFDTRQFRPGFDIILPPLYALLAGPDLQDLPPQVPAKRKFLFSFQGESGMGLSLSHYHAQLMSVLRSIATSGQESVLLEFTCSEGDSNALPRQDSPTSAKPATEWAPCGDHTSRLDVLQRSTFALVIAPHATEGSPTASVALRVLEALEAGAVPVVLGSDARLLPFGEMVRWERAAILLPKARATELHFVLRSIADADVLSLRRQGHFIWDSYLGSIGVVVKAMLAAMRTRLCLPPPPVQEEPAEQIPHRSVKLSTDGVNPEGDASDLELGPQENEPPFPSECYRRNYTIALVEAELLWNVPPGPFLLFPFSPRDPILPSEAQFLGSGAGFRPIAGGSGGTGKEFQEALGGNVPREQFTVVMLTFERDEVLLDSVRRLAGLPYLNRVVIIWNSPRPPPEDLAWPDIGVPVTVGTDNLHCPFGPHFPSSICVIRALFVNLVLLFVAGESFF</sequence>
<dbReference type="InterPro" id="IPR040911">
    <property type="entry name" value="Exostosin_GT47"/>
</dbReference>
<proteinExistence type="inferred from homology"/>
<dbReference type="InterPro" id="IPR029044">
    <property type="entry name" value="Nucleotide-diphossugar_trans"/>
</dbReference>
<keyword evidence="13" id="KW-1185">Reference proteome</keyword>
<accession>A0A8C4QWH2</accession>
<comment type="subcellular location">
    <subcellularLocation>
        <location evidence="1">Endoplasmic reticulum membrane</location>
        <topology evidence="1">Single-pass type II membrane protein</topology>
    </subcellularLocation>
</comment>
<evidence type="ECO:0000256" key="4">
    <source>
        <dbReference type="ARBA" id="ARBA00022692"/>
    </source>
</evidence>
<keyword evidence="4" id="KW-0812">Transmembrane</keyword>
<evidence type="ECO:0000259" key="11">
    <source>
        <dbReference type="Pfam" id="PF09258"/>
    </source>
</evidence>
<keyword evidence="5" id="KW-0256">Endoplasmic reticulum</keyword>
<evidence type="ECO:0000256" key="8">
    <source>
        <dbReference type="ARBA" id="ARBA00023157"/>
    </source>
</evidence>
<dbReference type="InterPro" id="IPR004263">
    <property type="entry name" value="Exostosin"/>
</dbReference>
<evidence type="ECO:0000256" key="6">
    <source>
        <dbReference type="ARBA" id="ARBA00022989"/>
    </source>
</evidence>
<evidence type="ECO:0000313" key="13">
    <source>
        <dbReference type="Proteomes" id="UP000694388"/>
    </source>
</evidence>
<feature type="domain" description="Glycosyl transferase 64" evidence="11">
    <location>
        <begin position="485"/>
        <end position="540"/>
    </location>
</feature>
<keyword evidence="3" id="KW-0808">Transferase</keyword>
<evidence type="ECO:0000256" key="5">
    <source>
        <dbReference type="ARBA" id="ARBA00022824"/>
    </source>
</evidence>
<dbReference type="Gene3D" id="3.90.550.10">
    <property type="entry name" value="Spore Coat Polysaccharide Biosynthesis Protein SpsA, Chain A"/>
    <property type="match status" value="1"/>
</dbReference>
<protein>
    <submittedName>
        <fullName evidence="12">Uncharacterized protein</fullName>
    </submittedName>
</protein>
<evidence type="ECO:0000256" key="1">
    <source>
        <dbReference type="ARBA" id="ARBA00004648"/>
    </source>
</evidence>
<dbReference type="GeneTree" id="ENSGT00940000156692"/>
<dbReference type="Pfam" id="PF03016">
    <property type="entry name" value="Exostosin_GT47"/>
    <property type="match status" value="1"/>
</dbReference>
<keyword evidence="6" id="KW-1133">Transmembrane helix</keyword>
<dbReference type="PANTHER" id="PTHR48261:SF4">
    <property type="entry name" value="EXOSTOSIN LIKE GLYCOSYLTRANSFERASE 3"/>
    <property type="match status" value="1"/>
</dbReference>
<dbReference type="GO" id="GO:0016757">
    <property type="term" value="F:glycosyltransferase activity"/>
    <property type="evidence" value="ECO:0007669"/>
    <property type="project" value="InterPro"/>
</dbReference>
<keyword evidence="8" id="KW-1015">Disulfide bond</keyword>
<evidence type="ECO:0000256" key="3">
    <source>
        <dbReference type="ARBA" id="ARBA00022679"/>
    </source>
</evidence>
<dbReference type="Ensembl" id="ENSEBUT00000020932.1">
    <property type="protein sequence ID" value="ENSEBUP00000020356.1"/>
    <property type="gene ID" value="ENSEBUG00000012620.1"/>
</dbReference>
<evidence type="ECO:0000259" key="10">
    <source>
        <dbReference type="Pfam" id="PF03016"/>
    </source>
</evidence>
<name>A0A8C4QWH2_EPTBU</name>
<dbReference type="PANTHER" id="PTHR48261">
    <property type="entry name" value="ACETYLGLUCOSAMINYLTRANSFERASE"/>
    <property type="match status" value="1"/>
</dbReference>
<dbReference type="GO" id="GO:0005789">
    <property type="term" value="C:endoplasmic reticulum membrane"/>
    <property type="evidence" value="ECO:0007669"/>
    <property type="project" value="UniProtKB-SubCell"/>
</dbReference>
<evidence type="ECO:0000256" key="9">
    <source>
        <dbReference type="SAM" id="MobiDB-lite"/>
    </source>
</evidence>
<dbReference type="Pfam" id="PF09258">
    <property type="entry name" value="Glyco_transf_64"/>
    <property type="match status" value="1"/>
</dbReference>
<feature type="region of interest" description="Disordered" evidence="9">
    <location>
        <begin position="364"/>
        <end position="405"/>
    </location>
</feature>
<dbReference type="GO" id="GO:0015012">
    <property type="term" value="P:heparan sulfate proteoglycan biosynthetic process"/>
    <property type="evidence" value="ECO:0007669"/>
    <property type="project" value="UniProtKB-ARBA"/>
</dbReference>
<dbReference type="OMA" id="XVWREAR"/>
<evidence type="ECO:0000256" key="2">
    <source>
        <dbReference type="ARBA" id="ARBA00010271"/>
    </source>
</evidence>
<reference evidence="12" key="1">
    <citation type="submission" date="2025-05" db="UniProtKB">
        <authorList>
            <consortium name="Ensembl"/>
        </authorList>
    </citation>
    <scope>IDENTIFICATION</scope>
</reference>
<keyword evidence="7" id="KW-0472">Membrane</keyword>
<dbReference type="Proteomes" id="UP000694388">
    <property type="component" value="Unplaced"/>
</dbReference>
<dbReference type="Ensembl" id="ENSEBUT00000020914.1">
    <property type="protein sequence ID" value="ENSEBUP00000020337.1"/>
    <property type="gene ID" value="ENSEBUG00000012620.1"/>
</dbReference>
<dbReference type="InterPro" id="IPR015338">
    <property type="entry name" value="GT64_dom"/>
</dbReference>
<comment type="similarity">
    <text evidence="2">Belongs to the glycosyltransferase 47 family.</text>
</comment>
<feature type="domain" description="Exostosin GT47" evidence="10">
    <location>
        <begin position="25"/>
        <end position="321"/>
    </location>
</feature>
<organism evidence="12 13">
    <name type="scientific">Eptatretus burgeri</name>
    <name type="common">Inshore hagfish</name>
    <dbReference type="NCBI Taxonomy" id="7764"/>
    <lineage>
        <taxon>Eukaryota</taxon>
        <taxon>Metazoa</taxon>
        <taxon>Chordata</taxon>
        <taxon>Craniata</taxon>
        <taxon>Vertebrata</taxon>
        <taxon>Cyclostomata</taxon>
        <taxon>Myxini</taxon>
        <taxon>Myxiniformes</taxon>
        <taxon>Myxinidae</taxon>
        <taxon>Eptatretinae</taxon>
        <taxon>Eptatretus</taxon>
    </lineage>
</organism>
<evidence type="ECO:0000256" key="7">
    <source>
        <dbReference type="ARBA" id="ARBA00023136"/>
    </source>
</evidence>
<evidence type="ECO:0000313" key="12">
    <source>
        <dbReference type="Ensembl" id="ENSEBUP00000020337.1"/>
    </source>
</evidence>